<reference evidence="5" key="1">
    <citation type="submission" date="2016-04" db="EMBL/GenBank/DDBJ databases">
        <authorList>
            <person name="Evans L.H."/>
            <person name="Alamgir A."/>
            <person name="Owens N."/>
            <person name="Weber N.D."/>
            <person name="Virtaneva K."/>
            <person name="Barbian K."/>
            <person name="Babar A."/>
            <person name="Rosenke K."/>
        </authorList>
    </citation>
    <scope>NUCLEOTIDE SEQUENCE [LARGE SCALE GENOMIC DNA]</scope>
    <source>
        <strain evidence="5">CBS 101.48</strain>
    </source>
</reference>
<dbReference type="Pfam" id="PF00735">
    <property type="entry name" value="Septin"/>
    <property type="match status" value="1"/>
</dbReference>
<dbReference type="OrthoDB" id="5340910at2759"/>
<feature type="region of interest" description="Disordered" evidence="2">
    <location>
        <begin position="602"/>
        <end position="627"/>
    </location>
</feature>
<accession>A0A163LR68</accession>
<keyword evidence="3" id="KW-0812">Transmembrane</keyword>
<gene>
    <name evidence="5" type="primary">ABSGL_01079.1 scaffold 1223</name>
</gene>
<dbReference type="EMBL" id="LT550481">
    <property type="protein sequence ID" value="SAL95738.1"/>
    <property type="molecule type" value="Genomic_DNA"/>
</dbReference>
<dbReference type="STRING" id="4829.A0A163LR68"/>
<dbReference type="PROSITE" id="PS51719">
    <property type="entry name" value="G_SEPTIN"/>
    <property type="match status" value="1"/>
</dbReference>
<feature type="region of interest" description="Disordered" evidence="2">
    <location>
        <begin position="87"/>
        <end position="166"/>
    </location>
</feature>
<dbReference type="PANTHER" id="PTHR18884">
    <property type="entry name" value="SEPTIN"/>
    <property type="match status" value="1"/>
</dbReference>
<evidence type="ECO:0000313" key="6">
    <source>
        <dbReference type="Proteomes" id="UP000078561"/>
    </source>
</evidence>
<proteinExistence type="inferred from homology"/>
<evidence type="ECO:0000256" key="3">
    <source>
        <dbReference type="SAM" id="Phobius"/>
    </source>
</evidence>
<protein>
    <recommendedName>
        <fullName evidence="4">Septin-type G domain-containing protein</fullName>
    </recommendedName>
</protein>
<feature type="region of interest" description="Disordered" evidence="2">
    <location>
        <begin position="1"/>
        <end position="44"/>
    </location>
</feature>
<feature type="compositionally biased region" description="Polar residues" evidence="2">
    <location>
        <begin position="1"/>
        <end position="16"/>
    </location>
</feature>
<keyword evidence="3" id="KW-0472">Membrane</keyword>
<evidence type="ECO:0000256" key="1">
    <source>
        <dbReference type="RuleBase" id="RU004560"/>
    </source>
</evidence>
<dbReference type="Gene3D" id="3.40.50.300">
    <property type="entry name" value="P-loop containing nucleotide triphosphate hydrolases"/>
    <property type="match status" value="1"/>
</dbReference>
<keyword evidence="6" id="KW-1185">Reference proteome</keyword>
<feature type="compositionally biased region" description="Low complexity" evidence="2">
    <location>
        <begin position="97"/>
        <end position="112"/>
    </location>
</feature>
<feature type="compositionally biased region" description="Low complexity" evidence="2">
    <location>
        <begin position="602"/>
        <end position="619"/>
    </location>
</feature>
<evidence type="ECO:0000256" key="2">
    <source>
        <dbReference type="SAM" id="MobiDB-lite"/>
    </source>
</evidence>
<feature type="compositionally biased region" description="Polar residues" evidence="2">
    <location>
        <begin position="189"/>
        <end position="199"/>
    </location>
</feature>
<dbReference type="InterPro" id="IPR030379">
    <property type="entry name" value="G_SEPTIN_dom"/>
</dbReference>
<dbReference type="InParanoid" id="A0A163LR68"/>
<feature type="domain" description="Septin-type G" evidence="4">
    <location>
        <begin position="250"/>
        <end position="572"/>
    </location>
</feature>
<feature type="region of interest" description="Disordered" evidence="2">
    <location>
        <begin position="179"/>
        <end position="211"/>
    </location>
</feature>
<evidence type="ECO:0000259" key="4">
    <source>
        <dbReference type="PROSITE" id="PS51719"/>
    </source>
</evidence>
<sequence>MTNLPPHSPDKANSTPQHQKGQRQSHRQRKKQSTSSTLDYGDLLRKTDTELCEMVKSITPPSLDDYGVKSIDGDLISFTLPQVTLSSMMDTPAKPQTDTTCPPSSRSSTTPTNGHHNPQSVMDSSLCMATTAHSPPYNSNNSDDNDDDDNGNNDNEKSNSNGQSCGIYDCDDGYDYDGYDDDNDDDAFSNLTDYTSQHDQSNDSRAPWHSGKADFVVPKMNIRPSQRYLDSNHGVDGSSLVGSCKSINHDVGHLSIMICGDSGIGKSSLIHAFGVVPEINGPLSTTPYTETVDQSGATDTQGALDNIIMDVSTHDGDSNVSGEIKEWYASTMTPSQKQNQGREPLVKNIRFVDTPGYGAFVDGKAVIEATTKYLERQFQHTNELLSATQPNTPRMARLLHNRHGGHSHVDVCLYLILDRVKKVDIEYLRSLHHLCNVVPVLVKTDLLSRDQEYQLKCKVLQELKDNGIDIYQCGHSLEKLSELCRQGSQVAPPFSISTKFTSNVTNNGGTTVLDSKSGQYHQSSLHHHFSSATGYSKLMHLKDTLFYTHVDQLRQSTVAKFMAWRRYQTGIRRYYRQQQDLYHLAIPSGSTYSSQSTIPLSTTLLSPSSPSPSLLSTASSKEKMKTKNRNEPICNTTMMFDLESIATDLAAREIAERIQDMALKQRSTVRIHMVNYVNEQKELLERRKNDKLIQLMHTYHSLEQKEKIKFLTGELNGVLSDLGLMASPSPSGMQVTPGASYMGGFLRIFKHEDKSIAVFDPPWLPLLLAVLPVLYFYITSYSG</sequence>
<evidence type="ECO:0000313" key="5">
    <source>
        <dbReference type="EMBL" id="SAL95738.1"/>
    </source>
</evidence>
<keyword evidence="1" id="KW-0547">Nucleotide-binding</keyword>
<dbReference type="GO" id="GO:0005525">
    <property type="term" value="F:GTP binding"/>
    <property type="evidence" value="ECO:0007669"/>
    <property type="project" value="UniProtKB-KW"/>
</dbReference>
<organism evidence="5">
    <name type="scientific">Absidia glauca</name>
    <name type="common">Pin mould</name>
    <dbReference type="NCBI Taxonomy" id="4829"/>
    <lineage>
        <taxon>Eukaryota</taxon>
        <taxon>Fungi</taxon>
        <taxon>Fungi incertae sedis</taxon>
        <taxon>Mucoromycota</taxon>
        <taxon>Mucoromycotina</taxon>
        <taxon>Mucoromycetes</taxon>
        <taxon>Mucorales</taxon>
        <taxon>Cunninghamellaceae</taxon>
        <taxon>Absidia</taxon>
    </lineage>
</organism>
<feature type="compositionally biased region" description="Polar residues" evidence="2">
    <location>
        <begin position="113"/>
        <end position="137"/>
    </location>
</feature>
<feature type="transmembrane region" description="Helical" evidence="3">
    <location>
        <begin position="762"/>
        <end position="778"/>
    </location>
</feature>
<dbReference type="SUPFAM" id="SSF52540">
    <property type="entry name" value="P-loop containing nucleoside triphosphate hydrolases"/>
    <property type="match status" value="1"/>
</dbReference>
<name>A0A163LR68_ABSGL</name>
<dbReference type="AlphaFoldDB" id="A0A163LR68"/>
<keyword evidence="1" id="KW-0342">GTP-binding</keyword>
<comment type="similarity">
    <text evidence="1">Belongs to the TRAFAC class TrmE-Era-EngA-EngB-Septin-like GTPase superfamily. Septin GTPase family.</text>
</comment>
<keyword evidence="3" id="KW-1133">Transmembrane helix</keyword>
<feature type="compositionally biased region" description="Basic residues" evidence="2">
    <location>
        <begin position="20"/>
        <end position="32"/>
    </location>
</feature>
<dbReference type="InterPro" id="IPR027417">
    <property type="entry name" value="P-loop_NTPase"/>
</dbReference>
<dbReference type="Proteomes" id="UP000078561">
    <property type="component" value="Unassembled WGS sequence"/>
</dbReference>